<reference evidence="4" key="1">
    <citation type="submission" date="2011-09" db="EMBL/GenBank/DDBJ databases">
        <title>The permanent draft genome of Mucilaginibacter paludis DSM 18603.</title>
        <authorList>
            <consortium name="US DOE Joint Genome Institute (JGI-PGF)"/>
            <person name="Lucas S."/>
            <person name="Han J."/>
            <person name="Lapidus A."/>
            <person name="Bruce D."/>
            <person name="Goodwin L."/>
            <person name="Pitluck S."/>
            <person name="Peters L."/>
            <person name="Kyrpides N."/>
            <person name="Mavromatis K."/>
            <person name="Ivanova N."/>
            <person name="Mikhailova N."/>
            <person name="Held B."/>
            <person name="Detter J.C."/>
            <person name="Tapia R."/>
            <person name="Han C."/>
            <person name="Land M."/>
            <person name="Hauser L."/>
            <person name="Markowitz V."/>
            <person name="Cheng J.-F."/>
            <person name="Hugenholtz P."/>
            <person name="Woyke T."/>
            <person name="Wu D."/>
            <person name="Tindall B."/>
            <person name="Brambilla E."/>
            <person name="Klenk H.-P."/>
            <person name="Eisen J.A."/>
        </authorList>
    </citation>
    <scope>NUCLEOTIDE SEQUENCE [LARGE SCALE GENOMIC DNA]</scope>
    <source>
        <strain evidence="4">DSM 18603</strain>
    </source>
</reference>
<keyword evidence="5" id="KW-1185">Reference proteome</keyword>
<dbReference type="PANTHER" id="PTHR33308">
    <property type="entry name" value="PEPTIDOGLYCAN HYDROLASE FLGJ"/>
    <property type="match status" value="1"/>
</dbReference>
<proteinExistence type="predicted"/>
<evidence type="ECO:0000256" key="1">
    <source>
        <dbReference type="ARBA" id="ARBA00022801"/>
    </source>
</evidence>
<organism evidence="4 5">
    <name type="scientific">Mucilaginibacter paludis DSM 18603</name>
    <dbReference type="NCBI Taxonomy" id="714943"/>
    <lineage>
        <taxon>Bacteria</taxon>
        <taxon>Pseudomonadati</taxon>
        <taxon>Bacteroidota</taxon>
        <taxon>Sphingobacteriia</taxon>
        <taxon>Sphingobacteriales</taxon>
        <taxon>Sphingobacteriaceae</taxon>
        <taxon>Mucilaginibacter</taxon>
    </lineage>
</organism>
<dbReference type="AlphaFoldDB" id="H1YG49"/>
<gene>
    <name evidence="4" type="ORF">Mucpa_3209</name>
</gene>
<evidence type="ECO:0000313" key="4">
    <source>
        <dbReference type="EMBL" id="EHQ27313.1"/>
    </source>
</evidence>
<dbReference type="Gene3D" id="1.10.530.10">
    <property type="match status" value="1"/>
</dbReference>
<feature type="signal peptide" evidence="2">
    <location>
        <begin position="1"/>
        <end position="18"/>
    </location>
</feature>
<evidence type="ECO:0000256" key="2">
    <source>
        <dbReference type="SAM" id="SignalP"/>
    </source>
</evidence>
<dbReference type="STRING" id="714943.Mucpa_3209"/>
<name>H1YG49_9SPHI</name>
<feature type="domain" description="Mannosyl-glycoprotein endo-beta-N-acetylglucosamidase-like" evidence="3">
    <location>
        <begin position="15"/>
        <end position="161"/>
    </location>
</feature>
<dbReference type="eggNOG" id="COG1705">
    <property type="taxonomic scope" value="Bacteria"/>
</dbReference>
<accession>H1YG49</accession>
<evidence type="ECO:0000259" key="3">
    <source>
        <dbReference type="SMART" id="SM00047"/>
    </source>
</evidence>
<dbReference type="RefSeq" id="WP_008507712.1">
    <property type="nucleotide sequence ID" value="NZ_CM001403.1"/>
</dbReference>
<dbReference type="GO" id="GO:0004040">
    <property type="term" value="F:amidase activity"/>
    <property type="evidence" value="ECO:0007669"/>
    <property type="project" value="InterPro"/>
</dbReference>
<sequence>MRKSLLIALLFVSVQASAQTASKSYIEKFKDDAIRIMHQSGVPASIILAIAMHESGSGTSDIAKNLNNQFGMKGYSAIVYKKRRKKVRTMYKRYDSVKESFEDFARIMTEKKKFTGLAETLTHYDYLGWAHGIQRAGYASSRKWASQVLGLITKYKLNDFDENPDTQLNLASAADEIK</sequence>
<evidence type="ECO:0000313" key="5">
    <source>
        <dbReference type="Proteomes" id="UP000002774"/>
    </source>
</evidence>
<dbReference type="Proteomes" id="UP000002774">
    <property type="component" value="Chromosome"/>
</dbReference>
<dbReference type="InterPro" id="IPR051056">
    <property type="entry name" value="Glycosyl_Hydrolase_73"/>
</dbReference>
<dbReference type="Pfam" id="PF01832">
    <property type="entry name" value="Glucosaminidase"/>
    <property type="match status" value="1"/>
</dbReference>
<dbReference type="SMART" id="SM00047">
    <property type="entry name" value="LYZ2"/>
    <property type="match status" value="1"/>
</dbReference>
<dbReference type="HOGENOM" id="CLU_013771_1_2_10"/>
<dbReference type="EMBL" id="CM001403">
    <property type="protein sequence ID" value="EHQ27313.1"/>
    <property type="molecule type" value="Genomic_DNA"/>
</dbReference>
<keyword evidence="2" id="KW-0732">Signal</keyword>
<dbReference type="PANTHER" id="PTHR33308:SF9">
    <property type="entry name" value="PEPTIDOGLYCAN HYDROLASE FLGJ"/>
    <property type="match status" value="1"/>
</dbReference>
<protein>
    <submittedName>
        <fullName evidence="4">Mannosyl-glycoprotein endo-beta-N-acetylglucosamidase</fullName>
    </submittedName>
</protein>
<dbReference type="OrthoDB" id="1371721at2"/>
<feature type="chain" id="PRO_5003557319" evidence="2">
    <location>
        <begin position="19"/>
        <end position="178"/>
    </location>
</feature>
<keyword evidence="1" id="KW-0378">Hydrolase</keyword>
<dbReference type="InterPro" id="IPR002901">
    <property type="entry name" value="MGlyc_endo_b_GlcNAc-like_dom"/>
</dbReference>